<name>A0A4Y2JCL3_ARAVE</name>
<gene>
    <name evidence="1" type="ORF">AVEN_199806_1</name>
</gene>
<dbReference type="EMBL" id="BGPR01003352">
    <property type="protein sequence ID" value="GBM86982.1"/>
    <property type="molecule type" value="Genomic_DNA"/>
</dbReference>
<accession>A0A4Y2JCL3</accession>
<evidence type="ECO:0000313" key="1">
    <source>
        <dbReference type="EMBL" id="GBM86982.1"/>
    </source>
</evidence>
<dbReference type="Proteomes" id="UP000499080">
    <property type="component" value="Unassembled WGS sequence"/>
</dbReference>
<keyword evidence="2" id="KW-1185">Reference proteome</keyword>
<sequence length="99" mass="11177">MGPFEEKALQALLPIPRRPSCGFRVSSEFYTSSPSPHLEDRFLFSFPCCSPQVASETSACPFQFISTRSKNLKESVAIRVKRALFVLYSVEEKVLRTSL</sequence>
<proteinExistence type="predicted"/>
<protein>
    <submittedName>
        <fullName evidence="1">Uncharacterized protein</fullName>
    </submittedName>
</protein>
<dbReference type="AlphaFoldDB" id="A0A4Y2JCL3"/>
<comment type="caution">
    <text evidence="1">The sequence shown here is derived from an EMBL/GenBank/DDBJ whole genome shotgun (WGS) entry which is preliminary data.</text>
</comment>
<organism evidence="1 2">
    <name type="scientific">Araneus ventricosus</name>
    <name type="common">Orbweaver spider</name>
    <name type="synonym">Epeira ventricosa</name>
    <dbReference type="NCBI Taxonomy" id="182803"/>
    <lineage>
        <taxon>Eukaryota</taxon>
        <taxon>Metazoa</taxon>
        <taxon>Ecdysozoa</taxon>
        <taxon>Arthropoda</taxon>
        <taxon>Chelicerata</taxon>
        <taxon>Arachnida</taxon>
        <taxon>Araneae</taxon>
        <taxon>Araneomorphae</taxon>
        <taxon>Entelegynae</taxon>
        <taxon>Araneoidea</taxon>
        <taxon>Araneidae</taxon>
        <taxon>Araneus</taxon>
    </lineage>
</organism>
<reference evidence="1 2" key="1">
    <citation type="journal article" date="2019" name="Sci. Rep.">
        <title>Orb-weaving spider Araneus ventricosus genome elucidates the spidroin gene catalogue.</title>
        <authorList>
            <person name="Kono N."/>
            <person name="Nakamura H."/>
            <person name="Ohtoshi R."/>
            <person name="Moran D.A.P."/>
            <person name="Shinohara A."/>
            <person name="Yoshida Y."/>
            <person name="Fujiwara M."/>
            <person name="Mori M."/>
            <person name="Tomita M."/>
            <person name="Arakawa K."/>
        </authorList>
    </citation>
    <scope>NUCLEOTIDE SEQUENCE [LARGE SCALE GENOMIC DNA]</scope>
</reference>
<evidence type="ECO:0000313" key="2">
    <source>
        <dbReference type="Proteomes" id="UP000499080"/>
    </source>
</evidence>